<evidence type="ECO:0000256" key="12">
    <source>
        <dbReference type="SAM" id="MobiDB-lite"/>
    </source>
</evidence>
<sequence length="650" mass="68866">MSDDFQPRGFYRHLLGHPLAVACLAYLGALIVVAIVAPIVLPGVAGTRSGDLAAIRQGPTGAHLLGTDSLGRDVLERLLVGTRVTLLGVAQAVVVVVALGVPLGLLAGYFGGRTDRVVTWLADVTFAMPAIVMILVVLALFPQSMTAAMLTLGVIAAPGLMRVTRSATLPVREELYIAAAQVAGLSRTYIISRHVLPRVAGPVVVQVSLVAASALLVQTGLAFLGLVVAEPAPSWGGMVADGFQAITEEPWLIWPPGLAIAFTVLALGLLGDLVRDAGTERWAPSARRPRRRRSATRRSAGAAALDQPAPAGRPVPRPAPEALLSIEGLTVAFDTPAGARKVVEDVWLAIGAGETVGVVGESGSGKTVTATAIIGLLPGMGRIERGRVVFDGADLALATERGMREIRGKGIGLISQEPMVALNPAYRVGWQLTEVVRRHRGLARRAARERALDLLREVQLPDPESVFRRYPHELSGGMAQRVAIARALAGEPKLLIADEPTTALDVTVQAEILELLRRLQAERGMAIMFVTHDWGVVADMCDRAVVMYAGQVVEEGEVTALFHAARHPYTKALLDSNPHAAVDQELLPVISGAVPKPGQWPAGCHFHPRCPLATDACRAHPIPLEQPAPGRWSRCIHHQRLAAAQEGAAA</sequence>
<dbReference type="Proteomes" id="UP000008229">
    <property type="component" value="Chromosome"/>
</dbReference>
<evidence type="ECO:0000256" key="3">
    <source>
        <dbReference type="ARBA" id="ARBA00005417"/>
    </source>
</evidence>
<evidence type="ECO:0000259" key="13">
    <source>
        <dbReference type="PROSITE" id="PS50893"/>
    </source>
</evidence>
<dbReference type="Pfam" id="PF00005">
    <property type="entry name" value="ABC_tran"/>
    <property type="match status" value="1"/>
</dbReference>
<dbReference type="InterPro" id="IPR003593">
    <property type="entry name" value="AAA+_ATPase"/>
</dbReference>
<dbReference type="Pfam" id="PF08352">
    <property type="entry name" value="oligo_HPY"/>
    <property type="match status" value="1"/>
</dbReference>
<dbReference type="SUPFAM" id="SSF52540">
    <property type="entry name" value="P-loop containing nucleoside triphosphate hydrolases"/>
    <property type="match status" value="1"/>
</dbReference>
<dbReference type="InterPro" id="IPR000515">
    <property type="entry name" value="MetI-like"/>
</dbReference>
<feature type="transmembrane region" description="Helical" evidence="11">
    <location>
        <begin position="147"/>
        <end position="164"/>
    </location>
</feature>
<dbReference type="eggNOG" id="COG1173">
    <property type="taxonomic scope" value="Bacteria"/>
</dbReference>
<dbReference type="InterPro" id="IPR003439">
    <property type="entry name" value="ABC_transporter-like_ATP-bd"/>
</dbReference>
<dbReference type="PROSITE" id="PS50928">
    <property type="entry name" value="ABC_TM1"/>
    <property type="match status" value="1"/>
</dbReference>
<dbReference type="InterPro" id="IPR050388">
    <property type="entry name" value="ABC_Ni/Peptide_Import"/>
</dbReference>
<evidence type="ECO:0000256" key="8">
    <source>
        <dbReference type="ARBA" id="ARBA00022840"/>
    </source>
</evidence>
<dbReference type="PANTHER" id="PTHR43297">
    <property type="entry name" value="OLIGOPEPTIDE TRANSPORT ATP-BINDING PROTEIN APPD"/>
    <property type="match status" value="1"/>
</dbReference>
<evidence type="ECO:0000313" key="15">
    <source>
        <dbReference type="EMBL" id="ADB50358.1"/>
    </source>
</evidence>
<dbReference type="InterPro" id="IPR017871">
    <property type="entry name" value="ABC_transporter-like_CS"/>
</dbReference>
<protein>
    <submittedName>
        <fullName evidence="15">Oligopeptide/dipeptide ABC transporter, ATPase subunit</fullName>
    </submittedName>
</protein>
<dbReference type="GO" id="GO:0016887">
    <property type="term" value="F:ATP hydrolysis activity"/>
    <property type="evidence" value="ECO:0007669"/>
    <property type="project" value="InterPro"/>
</dbReference>
<gene>
    <name evidence="15" type="ordered locus">Cwoe_1932</name>
</gene>
<dbReference type="eggNOG" id="COG0444">
    <property type="taxonomic scope" value="Bacteria"/>
</dbReference>
<evidence type="ECO:0000256" key="2">
    <source>
        <dbReference type="ARBA" id="ARBA00004202"/>
    </source>
</evidence>
<accession>D3F378</accession>
<feature type="transmembrane region" description="Helical" evidence="11">
    <location>
        <begin position="203"/>
        <end position="229"/>
    </location>
</feature>
<feature type="transmembrane region" description="Helical" evidence="11">
    <location>
        <begin position="84"/>
        <end position="110"/>
    </location>
</feature>
<feature type="domain" description="ABC transmembrane type-1" evidence="14">
    <location>
        <begin position="82"/>
        <end position="275"/>
    </location>
</feature>
<keyword evidence="5" id="KW-1003">Cell membrane</keyword>
<dbReference type="AlphaFoldDB" id="D3F378"/>
<dbReference type="OrthoDB" id="3327300at2"/>
<dbReference type="Gene3D" id="1.10.3720.10">
    <property type="entry name" value="MetI-like"/>
    <property type="match status" value="1"/>
</dbReference>
<evidence type="ECO:0000256" key="6">
    <source>
        <dbReference type="ARBA" id="ARBA00022692"/>
    </source>
</evidence>
<dbReference type="NCBIfam" id="TIGR01727">
    <property type="entry name" value="oligo_HPY"/>
    <property type="match status" value="1"/>
</dbReference>
<dbReference type="SMART" id="SM00382">
    <property type="entry name" value="AAA"/>
    <property type="match status" value="1"/>
</dbReference>
<feature type="region of interest" description="Disordered" evidence="12">
    <location>
        <begin position="282"/>
        <end position="318"/>
    </location>
</feature>
<keyword evidence="9 11" id="KW-1133">Transmembrane helix</keyword>
<feature type="compositionally biased region" description="Low complexity" evidence="12">
    <location>
        <begin position="297"/>
        <end position="310"/>
    </location>
</feature>
<evidence type="ECO:0000313" key="16">
    <source>
        <dbReference type="Proteomes" id="UP000008229"/>
    </source>
</evidence>
<reference evidence="15 16" key="1">
    <citation type="journal article" date="2010" name="Stand. Genomic Sci.">
        <title>Complete genome sequence of Conexibacter woesei type strain (ID131577).</title>
        <authorList>
            <person name="Pukall R."/>
            <person name="Lapidus A."/>
            <person name="Glavina Del Rio T."/>
            <person name="Copeland A."/>
            <person name="Tice H."/>
            <person name="Cheng J.-F."/>
            <person name="Lucas S."/>
            <person name="Chen F."/>
            <person name="Nolan M."/>
            <person name="Bruce D."/>
            <person name="Goodwin L."/>
            <person name="Pitluck S."/>
            <person name="Mavromatis K."/>
            <person name="Ivanova N."/>
            <person name="Ovchinnikova G."/>
            <person name="Pati A."/>
            <person name="Chen A."/>
            <person name="Palaniappan K."/>
            <person name="Land M."/>
            <person name="Hauser L."/>
            <person name="Chang Y.-J."/>
            <person name="Jeffries C.D."/>
            <person name="Chain P."/>
            <person name="Meincke L."/>
            <person name="Sims D."/>
            <person name="Brettin T."/>
            <person name="Detter J.C."/>
            <person name="Rohde M."/>
            <person name="Goeker M."/>
            <person name="Bristow J."/>
            <person name="Eisen J.A."/>
            <person name="Markowitz V."/>
            <person name="Kyrpides N.C."/>
            <person name="Klenk H.-P."/>
            <person name="Hugenholtz P."/>
        </authorList>
    </citation>
    <scope>NUCLEOTIDE SEQUENCE [LARGE SCALE GENOMIC DNA]</scope>
    <source>
        <strain evidence="16">DSM 14684 / CIP 108061 / JCM 11494 / NBRC 100937 / ID131577</strain>
    </source>
</reference>
<dbReference type="GO" id="GO:0015833">
    <property type="term" value="P:peptide transport"/>
    <property type="evidence" value="ECO:0007669"/>
    <property type="project" value="InterPro"/>
</dbReference>
<feature type="transmembrane region" description="Helical" evidence="11">
    <location>
        <begin position="117"/>
        <end position="141"/>
    </location>
</feature>
<dbReference type="Gene3D" id="3.40.50.300">
    <property type="entry name" value="P-loop containing nucleotide triphosphate hydrolases"/>
    <property type="match status" value="1"/>
</dbReference>
<dbReference type="GO" id="GO:0005886">
    <property type="term" value="C:plasma membrane"/>
    <property type="evidence" value="ECO:0007669"/>
    <property type="project" value="UniProtKB-SubCell"/>
</dbReference>
<dbReference type="InterPro" id="IPR013563">
    <property type="entry name" value="Oligopep_ABC_C"/>
</dbReference>
<proteinExistence type="inferred from homology"/>
<dbReference type="Pfam" id="PF00528">
    <property type="entry name" value="BPD_transp_1"/>
    <property type="match status" value="1"/>
</dbReference>
<feature type="domain" description="ABC transporter" evidence="13">
    <location>
        <begin position="324"/>
        <end position="574"/>
    </location>
</feature>
<dbReference type="CDD" id="cd03257">
    <property type="entry name" value="ABC_NikE_OppD_transporters"/>
    <property type="match status" value="1"/>
</dbReference>
<comment type="similarity">
    <text evidence="3">Belongs to the ABC transporter superfamily.</text>
</comment>
<dbReference type="GO" id="GO:0055085">
    <property type="term" value="P:transmembrane transport"/>
    <property type="evidence" value="ECO:0007669"/>
    <property type="project" value="InterPro"/>
</dbReference>
<keyword evidence="6 11" id="KW-0812">Transmembrane</keyword>
<dbReference type="InterPro" id="IPR027417">
    <property type="entry name" value="P-loop_NTPase"/>
</dbReference>
<dbReference type="FunFam" id="3.40.50.300:FF:000016">
    <property type="entry name" value="Oligopeptide ABC transporter ATP-binding component"/>
    <property type="match status" value="1"/>
</dbReference>
<dbReference type="GO" id="GO:0005524">
    <property type="term" value="F:ATP binding"/>
    <property type="evidence" value="ECO:0007669"/>
    <property type="project" value="UniProtKB-KW"/>
</dbReference>
<evidence type="ECO:0000256" key="1">
    <source>
        <dbReference type="ARBA" id="ARBA00004141"/>
    </source>
</evidence>
<organism evidence="15 16">
    <name type="scientific">Conexibacter woesei (strain DSM 14684 / CCUG 47730 / CIP 108061 / JCM 11494 / NBRC 100937 / ID131577)</name>
    <dbReference type="NCBI Taxonomy" id="469383"/>
    <lineage>
        <taxon>Bacteria</taxon>
        <taxon>Bacillati</taxon>
        <taxon>Actinomycetota</taxon>
        <taxon>Thermoleophilia</taxon>
        <taxon>Solirubrobacterales</taxon>
        <taxon>Conexibacteraceae</taxon>
        <taxon>Conexibacter</taxon>
    </lineage>
</organism>
<evidence type="ECO:0000256" key="10">
    <source>
        <dbReference type="ARBA" id="ARBA00023136"/>
    </source>
</evidence>
<name>D3F378_CONWI</name>
<keyword evidence="10 11" id="KW-0472">Membrane</keyword>
<dbReference type="SUPFAM" id="SSF161098">
    <property type="entry name" value="MetI-like"/>
    <property type="match status" value="1"/>
</dbReference>
<dbReference type="EMBL" id="CP001854">
    <property type="protein sequence ID" value="ADB50358.1"/>
    <property type="molecule type" value="Genomic_DNA"/>
</dbReference>
<dbReference type="PROSITE" id="PS50893">
    <property type="entry name" value="ABC_TRANSPORTER_2"/>
    <property type="match status" value="1"/>
</dbReference>
<keyword evidence="8" id="KW-0067">ATP-binding</keyword>
<dbReference type="PROSITE" id="PS00211">
    <property type="entry name" value="ABC_TRANSPORTER_1"/>
    <property type="match status" value="1"/>
</dbReference>
<comment type="subcellular location">
    <subcellularLocation>
        <location evidence="11">Cell membrane</location>
        <topology evidence="11">Multi-pass membrane protein</topology>
    </subcellularLocation>
    <subcellularLocation>
        <location evidence="2">Cell membrane</location>
        <topology evidence="2">Peripheral membrane protein</topology>
    </subcellularLocation>
    <subcellularLocation>
        <location evidence="1">Membrane</location>
        <topology evidence="1">Multi-pass membrane protein</topology>
    </subcellularLocation>
</comment>
<dbReference type="STRING" id="469383.Cwoe_1932"/>
<comment type="similarity">
    <text evidence="11">Belongs to the binding-protein-dependent transport system permease family.</text>
</comment>
<feature type="compositionally biased region" description="Basic residues" evidence="12">
    <location>
        <begin position="287"/>
        <end position="296"/>
    </location>
</feature>
<keyword evidence="16" id="KW-1185">Reference proteome</keyword>
<dbReference type="InterPro" id="IPR035906">
    <property type="entry name" value="MetI-like_sf"/>
</dbReference>
<evidence type="ECO:0000259" key="14">
    <source>
        <dbReference type="PROSITE" id="PS50928"/>
    </source>
</evidence>
<dbReference type="HOGENOM" id="CLU_000604_70_3_11"/>
<feature type="transmembrane region" description="Helical" evidence="11">
    <location>
        <begin position="21"/>
        <end position="41"/>
    </location>
</feature>
<dbReference type="RefSeq" id="WP_012933409.1">
    <property type="nucleotide sequence ID" value="NC_013739.1"/>
</dbReference>
<evidence type="ECO:0000256" key="11">
    <source>
        <dbReference type="RuleBase" id="RU363032"/>
    </source>
</evidence>
<dbReference type="PANTHER" id="PTHR43297:SF2">
    <property type="entry name" value="DIPEPTIDE TRANSPORT ATP-BINDING PROTEIN DPPD"/>
    <property type="match status" value="1"/>
</dbReference>
<evidence type="ECO:0000256" key="5">
    <source>
        <dbReference type="ARBA" id="ARBA00022475"/>
    </source>
</evidence>
<evidence type="ECO:0000256" key="7">
    <source>
        <dbReference type="ARBA" id="ARBA00022741"/>
    </source>
</evidence>
<dbReference type="KEGG" id="cwo:Cwoe_1932"/>
<feature type="transmembrane region" description="Helical" evidence="11">
    <location>
        <begin position="251"/>
        <end position="271"/>
    </location>
</feature>
<keyword evidence="4 11" id="KW-0813">Transport</keyword>
<evidence type="ECO:0000256" key="4">
    <source>
        <dbReference type="ARBA" id="ARBA00022448"/>
    </source>
</evidence>
<keyword evidence="7" id="KW-0547">Nucleotide-binding</keyword>
<reference evidence="16" key="2">
    <citation type="submission" date="2010-01" db="EMBL/GenBank/DDBJ databases">
        <title>The complete genome of Conexibacter woesei DSM 14684.</title>
        <authorList>
            <consortium name="US DOE Joint Genome Institute (JGI-PGF)"/>
            <person name="Lucas S."/>
            <person name="Copeland A."/>
            <person name="Lapidus A."/>
            <person name="Glavina del Rio T."/>
            <person name="Dalin E."/>
            <person name="Tice H."/>
            <person name="Bruce D."/>
            <person name="Goodwin L."/>
            <person name="Pitluck S."/>
            <person name="Kyrpides N."/>
            <person name="Mavromatis K."/>
            <person name="Ivanova N."/>
            <person name="Mikhailova N."/>
            <person name="Chertkov O."/>
            <person name="Brettin T."/>
            <person name="Detter J.C."/>
            <person name="Han C."/>
            <person name="Larimer F."/>
            <person name="Land M."/>
            <person name="Hauser L."/>
            <person name="Markowitz V."/>
            <person name="Cheng J.-F."/>
            <person name="Hugenholtz P."/>
            <person name="Woyke T."/>
            <person name="Wu D."/>
            <person name="Pukall R."/>
            <person name="Steenblock K."/>
            <person name="Schneider S."/>
            <person name="Klenk H.-P."/>
            <person name="Eisen J.A."/>
        </authorList>
    </citation>
    <scope>NUCLEOTIDE SEQUENCE [LARGE SCALE GENOMIC DNA]</scope>
    <source>
        <strain evidence="16">DSM 14684 / CIP 108061 / JCM 11494 / NBRC 100937 / ID131577</strain>
    </source>
</reference>
<dbReference type="CDD" id="cd06261">
    <property type="entry name" value="TM_PBP2"/>
    <property type="match status" value="1"/>
</dbReference>
<evidence type="ECO:0000256" key="9">
    <source>
        <dbReference type="ARBA" id="ARBA00022989"/>
    </source>
</evidence>